<name>A0ABW3H6K8_9SPHN</name>
<dbReference type="Proteomes" id="UP001596977">
    <property type="component" value="Unassembled WGS sequence"/>
</dbReference>
<dbReference type="RefSeq" id="WP_264944660.1">
    <property type="nucleotide sequence ID" value="NZ_JAPDRA010000005.1"/>
</dbReference>
<reference evidence="3" key="1">
    <citation type="journal article" date="2019" name="Int. J. Syst. Evol. Microbiol.">
        <title>The Global Catalogue of Microorganisms (GCM) 10K type strain sequencing project: providing services to taxonomists for standard genome sequencing and annotation.</title>
        <authorList>
            <consortium name="The Broad Institute Genomics Platform"/>
            <consortium name="The Broad Institute Genome Sequencing Center for Infectious Disease"/>
            <person name="Wu L."/>
            <person name="Ma J."/>
        </authorList>
    </citation>
    <scope>NUCLEOTIDE SEQUENCE [LARGE SCALE GENOMIC DNA]</scope>
    <source>
        <strain evidence="3">CCUG 62982</strain>
    </source>
</reference>
<comment type="caution">
    <text evidence="2">The sequence shown here is derived from an EMBL/GenBank/DDBJ whole genome shotgun (WGS) entry which is preliminary data.</text>
</comment>
<evidence type="ECO:0000313" key="3">
    <source>
        <dbReference type="Proteomes" id="UP001596977"/>
    </source>
</evidence>
<organism evidence="2 3">
    <name type="scientific">Sphingomonas canadensis</name>
    <dbReference type="NCBI Taxonomy" id="1219257"/>
    <lineage>
        <taxon>Bacteria</taxon>
        <taxon>Pseudomonadati</taxon>
        <taxon>Pseudomonadota</taxon>
        <taxon>Alphaproteobacteria</taxon>
        <taxon>Sphingomonadales</taxon>
        <taxon>Sphingomonadaceae</taxon>
        <taxon>Sphingomonas</taxon>
    </lineage>
</organism>
<keyword evidence="1" id="KW-0812">Transmembrane</keyword>
<gene>
    <name evidence="2" type="ORF">ACFQ1E_11775</name>
</gene>
<feature type="transmembrane region" description="Helical" evidence="1">
    <location>
        <begin position="164"/>
        <end position="186"/>
    </location>
</feature>
<protein>
    <submittedName>
        <fullName evidence="2">Uncharacterized protein</fullName>
    </submittedName>
</protein>
<evidence type="ECO:0000313" key="2">
    <source>
        <dbReference type="EMBL" id="MFD0947018.1"/>
    </source>
</evidence>
<accession>A0ABW3H6K8</accession>
<keyword evidence="3" id="KW-1185">Reference proteome</keyword>
<proteinExistence type="predicted"/>
<keyword evidence="1" id="KW-0472">Membrane</keyword>
<sequence length="188" mass="20706">MSMQAEADQQKILQYLYDRLASGDSRYCTIPTIRKNTDVGGSNQYVLTLTDDLEIGGYITTRQAYQMSGGRLFQITAAGIDFIESGNRIVGVQSAVWTGRLDISEARKAEIRHKLSEIRRIIEQSRLSNSQRANALAVIEAADILVETPDPLWPEIMRLLRSPVLANLNGVASLVLAIVGIILTAANM</sequence>
<dbReference type="EMBL" id="JBHTJG010000005">
    <property type="protein sequence ID" value="MFD0947018.1"/>
    <property type="molecule type" value="Genomic_DNA"/>
</dbReference>
<evidence type="ECO:0000256" key="1">
    <source>
        <dbReference type="SAM" id="Phobius"/>
    </source>
</evidence>
<keyword evidence="1" id="KW-1133">Transmembrane helix</keyword>